<feature type="signal peptide" evidence="7">
    <location>
        <begin position="1"/>
        <end position="18"/>
    </location>
</feature>
<keyword evidence="4 7" id="KW-0732">Signal</keyword>
<accession>A0A0D3IXP2</accession>
<dbReference type="eggNOG" id="KOG3867">
    <property type="taxonomic scope" value="Eukaryota"/>
</dbReference>
<evidence type="ECO:0000256" key="3">
    <source>
        <dbReference type="ARBA" id="ARBA00022723"/>
    </source>
</evidence>
<dbReference type="RefSeq" id="XP_005768456.1">
    <property type="nucleotide sequence ID" value="XM_005768399.1"/>
</dbReference>
<dbReference type="CDD" id="cd16030">
    <property type="entry name" value="iduronate-2-sulfatase"/>
    <property type="match status" value="1"/>
</dbReference>
<keyword evidence="5" id="KW-0378">Hydrolase</keyword>
<dbReference type="STRING" id="2903.R1C1Q8"/>
<protein>
    <recommendedName>
        <fullName evidence="8">Sulfatase N-terminal domain-containing protein</fullName>
    </recommendedName>
</protein>
<evidence type="ECO:0000313" key="10">
    <source>
        <dbReference type="Proteomes" id="UP000013827"/>
    </source>
</evidence>
<dbReference type="GO" id="GO:0004423">
    <property type="term" value="F:iduronate-2-sulfatase activity"/>
    <property type="evidence" value="ECO:0007669"/>
    <property type="project" value="InterPro"/>
</dbReference>
<evidence type="ECO:0000259" key="8">
    <source>
        <dbReference type="Pfam" id="PF00884"/>
    </source>
</evidence>
<sequence>MLLVHLVHGMLGVFDSTALETCTSLDDCAGIRDWGCTGGGFRLCTRSAYREVEKSDNCIYRKSSLTPKPPPPPSPSRPPWLVVPPNVLFIVSDDLTLEVPVPAHTPHIDALKASGVSLAHAYAQIATCAPSRTSFLTSLRPDQTGSWTLDKTDQVREVEPDEVPFTLLPEHFRNNGYFVRAYGKVLHEGRNEREVGRSYDEYFNRFEGMWIYNDDGTVREGWTKAQLERVDGDRQVAAYDMGQNSSGATVQDGAYDDGAWTDDAAAWLRGRPADSQPFFLAMGYKKPHLPFNAPKKYWDLYQPSQFEAVVPDSYDGIRRMPNGTMRFTAPLGTEIFKFGATNYQPRNPFALWPGVPNSKTCDGTAGAVGCYLMPTPTLPEARALLHGYLACISFIDAQVGKLTAALQEGGHADNTITVFTSDHGFHLGDRSGFWAKHTNFEAATRVPLIFASPWLPQPGTDAVGVAELVDIYPTLIALVEERAPGTFYIPPNHQLAGTSLLPTLLDPSRTPAKTVAFSQFHRTMVTYGPSYGEPAQLPNMGGKDKAVGMGYTIRVVDGDLDYRYTEWWRVSLGNARTAPPVADESEENMHTRWCADASQPSSCVAGPAFRELYYYTSAPLIETVNSIVTIAQELALPLSDSDLDNGLGDGWKRCASTTSGTPGLFHNMSCISSRPAVGR</sequence>
<dbReference type="Gene3D" id="3.40.720.10">
    <property type="entry name" value="Alkaline Phosphatase, subunit A"/>
    <property type="match status" value="1"/>
</dbReference>
<evidence type="ECO:0000256" key="2">
    <source>
        <dbReference type="ARBA" id="ARBA00008779"/>
    </source>
</evidence>
<keyword evidence="10" id="KW-1185">Reference proteome</keyword>
<evidence type="ECO:0000256" key="1">
    <source>
        <dbReference type="ARBA" id="ARBA00001913"/>
    </source>
</evidence>
<keyword evidence="6" id="KW-0106">Calcium</keyword>
<evidence type="ECO:0000256" key="6">
    <source>
        <dbReference type="ARBA" id="ARBA00022837"/>
    </source>
</evidence>
<feature type="domain" description="Sulfatase N-terminal" evidence="8">
    <location>
        <begin position="85"/>
        <end position="479"/>
    </location>
</feature>
<dbReference type="GO" id="GO:0046872">
    <property type="term" value="F:metal ion binding"/>
    <property type="evidence" value="ECO:0007669"/>
    <property type="project" value="UniProtKB-KW"/>
</dbReference>
<dbReference type="SUPFAM" id="SSF53649">
    <property type="entry name" value="Alkaline phosphatase-like"/>
    <property type="match status" value="1"/>
</dbReference>
<comment type="cofactor">
    <cofactor evidence="1">
        <name>Ca(2+)</name>
        <dbReference type="ChEBI" id="CHEBI:29108"/>
    </cofactor>
</comment>
<evidence type="ECO:0000313" key="9">
    <source>
        <dbReference type="EnsemblProtists" id="EOD16027"/>
    </source>
</evidence>
<dbReference type="PaxDb" id="2903-EOD16027"/>
<feature type="chain" id="PRO_5044288171" description="Sulfatase N-terminal domain-containing protein" evidence="7">
    <location>
        <begin position="19"/>
        <end position="679"/>
    </location>
</feature>
<dbReference type="Proteomes" id="UP000013827">
    <property type="component" value="Unassembled WGS sequence"/>
</dbReference>
<comment type="similarity">
    <text evidence="2">Belongs to the sulfatase family.</text>
</comment>
<organism evidence="9 10">
    <name type="scientific">Emiliania huxleyi (strain CCMP1516)</name>
    <dbReference type="NCBI Taxonomy" id="280463"/>
    <lineage>
        <taxon>Eukaryota</taxon>
        <taxon>Haptista</taxon>
        <taxon>Haptophyta</taxon>
        <taxon>Prymnesiophyceae</taxon>
        <taxon>Isochrysidales</taxon>
        <taxon>Noelaerhabdaceae</taxon>
        <taxon>Emiliania</taxon>
    </lineage>
</organism>
<dbReference type="GeneID" id="17262132"/>
<dbReference type="PANTHER" id="PTHR45953:SF1">
    <property type="entry name" value="IDURONATE 2-SULFATASE"/>
    <property type="match status" value="1"/>
</dbReference>
<keyword evidence="3" id="KW-0479">Metal-binding</keyword>
<dbReference type="PANTHER" id="PTHR45953">
    <property type="entry name" value="IDURONATE 2-SULFATASE"/>
    <property type="match status" value="1"/>
</dbReference>
<dbReference type="Pfam" id="PF00884">
    <property type="entry name" value="Sulfatase"/>
    <property type="match status" value="1"/>
</dbReference>
<dbReference type="EnsemblProtists" id="EOD16027">
    <property type="protein sequence ID" value="EOD16027"/>
    <property type="gene ID" value="EMIHUDRAFT_103111"/>
</dbReference>
<dbReference type="GO" id="GO:0005737">
    <property type="term" value="C:cytoplasm"/>
    <property type="evidence" value="ECO:0007669"/>
    <property type="project" value="TreeGrafter"/>
</dbReference>
<reference evidence="10" key="1">
    <citation type="journal article" date="2013" name="Nature">
        <title>Pan genome of the phytoplankton Emiliania underpins its global distribution.</title>
        <authorList>
            <person name="Read B.A."/>
            <person name="Kegel J."/>
            <person name="Klute M.J."/>
            <person name="Kuo A."/>
            <person name="Lefebvre S.C."/>
            <person name="Maumus F."/>
            <person name="Mayer C."/>
            <person name="Miller J."/>
            <person name="Monier A."/>
            <person name="Salamov A."/>
            <person name="Young J."/>
            <person name="Aguilar M."/>
            <person name="Claverie J.M."/>
            <person name="Frickenhaus S."/>
            <person name="Gonzalez K."/>
            <person name="Herman E.K."/>
            <person name="Lin Y.C."/>
            <person name="Napier J."/>
            <person name="Ogata H."/>
            <person name="Sarno A.F."/>
            <person name="Shmutz J."/>
            <person name="Schroeder D."/>
            <person name="de Vargas C."/>
            <person name="Verret F."/>
            <person name="von Dassow P."/>
            <person name="Valentin K."/>
            <person name="Van de Peer Y."/>
            <person name="Wheeler G."/>
            <person name="Dacks J.B."/>
            <person name="Delwiche C.F."/>
            <person name="Dyhrman S.T."/>
            <person name="Glockner G."/>
            <person name="John U."/>
            <person name="Richards T."/>
            <person name="Worden A.Z."/>
            <person name="Zhang X."/>
            <person name="Grigoriev I.V."/>
            <person name="Allen A.E."/>
            <person name="Bidle K."/>
            <person name="Borodovsky M."/>
            <person name="Bowler C."/>
            <person name="Brownlee C."/>
            <person name="Cock J.M."/>
            <person name="Elias M."/>
            <person name="Gladyshev V.N."/>
            <person name="Groth M."/>
            <person name="Guda C."/>
            <person name="Hadaegh A."/>
            <person name="Iglesias-Rodriguez M.D."/>
            <person name="Jenkins J."/>
            <person name="Jones B.M."/>
            <person name="Lawson T."/>
            <person name="Leese F."/>
            <person name="Lindquist E."/>
            <person name="Lobanov A."/>
            <person name="Lomsadze A."/>
            <person name="Malik S.B."/>
            <person name="Marsh M.E."/>
            <person name="Mackinder L."/>
            <person name="Mock T."/>
            <person name="Mueller-Roeber B."/>
            <person name="Pagarete A."/>
            <person name="Parker M."/>
            <person name="Probert I."/>
            <person name="Quesneville H."/>
            <person name="Raines C."/>
            <person name="Rensing S.A."/>
            <person name="Riano-Pachon D.M."/>
            <person name="Richier S."/>
            <person name="Rokitta S."/>
            <person name="Shiraiwa Y."/>
            <person name="Soanes D.M."/>
            <person name="van der Giezen M."/>
            <person name="Wahlund T.M."/>
            <person name="Williams B."/>
            <person name="Wilson W."/>
            <person name="Wolfe G."/>
            <person name="Wurch L.L."/>
        </authorList>
    </citation>
    <scope>NUCLEOTIDE SEQUENCE</scope>
</reference>
<dbReference type="AlphaFoldDB" id="A0A0D3IXP2"/>
<evidence type="ECO:0000256" key="5">
    <source>
        <dbReference type="ARBA" id="ARBA00022801"/>
    </source>
</evidence>
<dbReference type="HOGENOM" id="CLU_404100_0_0_1"/>
<evidence type="ECO:0000256" key="4">
    <source>
        <dbReference type="ARBA" id="ARBA00022729"/>
    </source>
</evidence>
<dbReference type="KEGG" id="ehx:EMIHUDRAFT_103111"/>
<dbReference type="OMA" id="QAYFATT"/>
<dbReference type="InterPro" id="IPR000917">
    <property type="entry name" value="Sulfatase_N"/>
</dbReference>
<evidence type="ECO:0000256" key="7">
    <source>
        <dbReference type="SAM" id="SignalP"/>
    </source>
</evidence>
<reference evidence="9" key="2">
    <citation type="submission" date="2024-10" db="UniProtKB">
        <authorList>
            <consortium name="EnsemblProtists"/>
        </authorList>
    </citation>
    <scope>IDENTIFICATION</scope>
</reference>
<dbReference type="InterPro" id="IPR017850">
    <property type="entry name" value="Alkaline_phosphatase_core_sf"/>
</dbReference>
<proteinExistence type="inferred from homology"/>
<dbReference type="InterPro" id="IPR035874">
    <property type="entry name" value="IDS"/>
</dbReference>
<name>A0A0D3IXP2_EMIH1</name>